<dbReference type="PANTHER" id="PTHR35317">
    <property type="entry name" value="OS04G0629600 PROTEIN"/>
    <property type="match status" value="1"/>
</dbReference>
<protein>
    <recommendedName>
        <fullName evidence="4">Gag-pol polyprotein</fullName>
    </recommendedName>
</protein>
<evidence type="ECO:0000256" key="1">
    <source>
        <dbReference type="SAM" id="Coils"/>
    </source>
</evidence>
<proteinExistence type="predicted"/>
<gene>
    <name evidence="2" type="ORF">CXB51_024482</name>
</gene>
<dbReference type="OrthoDB" id="1738629at2759"/>
<evidence type="ECO:0008006" key="4">
    <source>
        <dbReference type="Google" id="ProtNLM"/>
    </source>
</evidence>
<reference evidence="2 3" key="1">
    <citation type="journal article" date="2021" name="bioRxiv">
        <title>The Gossypium anomalum genome as a resource for cotton improvement and evolutionary analysis of hybrid incompatibility.</title>
        <authorList>
            <person name="Grover C.E."/>
            <person name="Yuan D."/>
            <person name="Arick M.A."/>
            <person name="Miller E.R."/>
            <person name="Hu G."/>
            <person name="Peterson D.G."/>
            <person name="Wendel J.F."/>
            <person name="Udall J.A."/>
        </authorList>
    </citation>
    <scope>NUCLEOTIDE SEQUENCE [LARGE SCALE GENOMIC DNA]</scope>
    <source>
        <strain evidence="2">JFW-Udall</strain>
        <tissue evidence="2">Leaf</tissue>
    </source>
</reference>
<feature type="coiled-coil region" evidence="1">
    <location>
        <begin position="87"/>
        <end position="114"/>
    </location>
</feature>
<keyword evidence="1" id="KW-0175">Coiled coil</keyword>
<accession>A0A8J5Y4A8</accession>
<dbReference type="Proteomes" id="UP000701853">
    <property type="component" value="Chromosome 9"/>
</dbReference>
<keyword evidence="3" id="KW-1185">Reference proteome</keyword>
<evidence type="ECO:0000313" key="2">
    <source>
        <dbReference type="EMBL" id="KAG8482441.1"/>
    </source>
</evidence>
<sequence length="204" mass="22782">MKQSKLQMLTTKCDTFRMQEIETIEGFYARVCDLANQAFALGSDYSNSKLVRKVLRSLLERFNIKVTAIKEANDINAMRIDDLIGSLQTFEINLEEAKKGKSKFEKNIAFLVEEIVPTEQSINSSRSVTLPLLNHPRPTIAGHEDATVIATGIAVPGDAGATPLQHSKSVRLLSIQSGSMMTQSVRSSNRLDRRLDFTYQAQFN</sequence>
<dbReference type="PANTHER" id="PTHR35317:SF35">
    <property type="entry name" value="DUF4219 DOMAIN-CONTAINING PROTEIN"/>
    <property type="match status" value="1"/>
</dbReference>
<dbReference type="EMBL" id="JAHUZN010000009">
    <property type="protein sequence ID" value="KAG8482441.1"/>
    <property type="molecule type" value="Genomic_DNA"/>
</dbReference>
<organism evidence="2 3">
    <name type="scientific">Gossypium anomalum</name>
    <dbReference type="NCBI Taxonomy" id="47600"/>
    <lineage>
        <taxon>Eukaryota</taxon>
        <taxon>Viridiplantae</taxon>
        <taxon>Streptophyta</taxon>
        <taxon>Embryophyta</taxon>
        <taxon>Tracheophyta</taxon>
        <taxon>Spermatophyta</taxon>
        <taxon>Magnoliopsida</taxon>
        <taxon>eudicotyledons</taxon>
        <taxon>Gunneridae</taxon>
        <taxon>Pentapetalae</taxon>
        <taxon>rosids</taxon>
        <taxon>malvids</taxon>
        <taxon>Malvales</taxon>
        <taxon>Malvaceae</taxon>
        <taxon>Malvoideae</taxon>
        <taxon>Gossypium</taxon>
    </lineage>
</organism>
<evidence type="ECO:0000313" key="3">
    <source>
        <dbReference type="Proteomes" id="UP000701853"/>
    </source>
</evidence>
<comment type="caution">
    <text evidence="2">The sequence shown here is derived from an EMBL/GenBank/DDBJ whole genome shotgun (WGS) entry which is preliminary data.</text>
</comment>
<name>A0A8J5Y4A8_9ROSI</name>
<dbReference type="AlphaFoldDB" id="A0A8J5Y4A8"/>